<keyword evidence="4" id="KW-1185">Reference proteome</keyword>
<sequence>MNYYDLVLGLIPFGLASIASTLVVSGVAVTGAVAIASVFAAGLIGHAMFVRAPVDPAPEPVAEGPAPAPATADGAVPQAD</sequence>
<dbReference type="Proteomes" id="UP001057580">
    <property type="component" value="Chromosome"/>
</dbReference>
<organism evidence="3 4">
    <name type="scientific">Salinirubellus salinus</name>
    <dbReference type="NCBI Taxonomy" id="1364945"/>
    <lineage>
        <taxon>Archaea</taxon>
        <taxon>Methanobacteriati</taxon>
        <taxon>Methanobacteriota</taxon>
        <taxon>Stenosarchaea group</taxon>
        <taxon>Halobacteria</taxon>
        <taxon>Halobacteriales</taxon>
        <taxon>Natronomonadaceae</taxon>
        <taxon>Salinirubellus</taxon>
    </lineage>
</organism>
<evidence type="ECO:0000313" key="3">
    <source>
        <dbReference type="EMBL" id="UWM55347.1"/>
    </source>
</evidence>
<evidence type="ECO:0000256" key="1">
    <source>
        <dbReference type="SAM" id="MobiDB-lite"/>
    </source>
</evidence>
<dbReference type="RefSeq" id="WP_260594447.1">
    <property type="nucleotide sequence ID" value="NZ_CP104003.1"/>
</dbReference>
<evidence type="ECO:0000313" key="4">
    <source>
        <dbReference type="Proteomes" id="UP001057580"/>
    </source>
</evidence>
<dbReference type="InterPro" id="IPR058328">
    <property type="entry name" value="DUF8015"/>
</dbReference>
<dbReference type="AlphaFoldDB" id="A0A9E7R4A2"/>
<keyword evidence="2" id="KW-1133">Transmembrane helix</keyword>
<proteinExistence type="predicted"/>
<dbReference type="KEGG" id="ssai:N0B31_03455"/>
<protein>
    <submittedName>
        <fullName evidence="3">Uncharacterized protein</fullName>
    </submittedName>
</protein>
<feature type="compositionally biased region" description="Low complexity" evidence="1">
    <location>
        <begin position="60"/>
        <end position="80"/>
    </location>
</feature>
<evidence type="ECO:0000256" key="2">
    <source>
        <dbReference type="SAM" id="Phobius"/>
    </source>
</evidence>
<dbReference type="GeneID" id="74941447"/>
<accession>A0A9E7R4A2</accession>
<keyword evidence="2" id="KW-0812">Transmembrane</keyword>
<feature type="region of interest" description="Disordered" evidence="1">
    <location>
        <begin position="59"/>
        <end position="80"/>
    </location>
</feature>
<feature type="transmembrane region" description="Helical" evidence="2">
    <location>
        <begin position="6"/>
        <end position="39"/>
    </location>
</feature>
<gene>
    <name evidence="3" type="ORF">N0B31_03455</name>
</gene>
<keyword evidence="2" id="KW-0472">Membrane</keyword>
<name>A0A9E7R4A2_9EURY</name>
<reference evidence="3" key="1">
    <citation type="submission" date="2022-09" db="EMBL/GenBank/DDBJ databases">
        <title>Diverse halophilic archaea isolated from saline environments.</title>
        <authorList>
            <person name="Cui H.-L."/>
        </authorList>
    </citation>
    <scope>NUCLEOTIDE SEQUENCE</scope>
    <source>
        <strain evidence="3">ZS-35-S2</strain>
    </source>
</reference>
<dbReference type="EMBL" id="CP104003">
    <property type="protein sequence ID" value="UWM55347.1"/>
    <property type="molecule type" value="Genomic_DNA"/>
</dbReference>
<dbReference type="Pfam" id="PF26047">
    <property type="entry name" value="DUF8015"/>
    <property type="match status" value="1"/>
</dbReference>